<keyword evidence="3" id="KW-1185">Reference proteome</keyword>
<dbReference type="OrthoDB" id="1711136at2759"/>
<dbReference type="Gene3D" id="3.20.20.70">
    <property type="entry name" value="Aldolase class I"/>
    <property type="match status" value="1"/>
</dbReference>
<comment type="caution">
    <text evidence="2">The sequence shown here is derived from an EMBL/GenBank/DDBJ whole genome shotgun (WGS) entry which is preliminary data.</text>
</comment>
<accession>A0A427XIS5</accession>
<name>A0A427XIS5_9TREE</name>
<proteinExistence type="predicted"/>
<sequence>MIAKVKTVLEQLEEVVKVDADTFDFDYIKTLPFIPHDATSNQGFIHESLIDPRNRDVVDQTVQELKGQSWEDVYAVCVARIAKKVIPLISGRVLAQTSTSHAYDTDYIVGHARLYAKSFEAEGITRDRFCVKIPVTSAGIKAAQILKEEGIPTLGTALFSLHQAIAASQAGMHAISMYLNEIPAHSVAGVYPDVADPATQAPMAARHMHIRETYNRLAKETGKPQPQMKTASFCVPGDVLACADLGADHVTVGTPILTDLMEYSTIPEYRPGMWHVPFKVQAEDKEREWHVWAPGKPSDARMQALLKVDPASSVPADKWTMASTDVDYTAPGVVDQYNEADPATRDRLAMALKFFNGKETESKEFLEGLQAAA</sequence>
<dbReference type="GO" id="GO:0005975">
    <property type="term" value="P:carbohydrate metabolic process"/>
    <property type="evidence" value="ECO:0007669"/>
    <property type="project" value="InterPro"/>
</dbReference>
<dbReference type="Pfam" id="PF00923">
    <property type="entry name" value="TAL_FSA"/>
    <property type="match status" value="1"/>
</dbReference>
<dbReference type="SUPFAM" id="SSF51569">
    <property type="entry name" value="Aldolase"/>
    <property type="match status" value="1"/>
</dbReference>
<dbReference type="GO" id="GO:0009052">
    <property type="term" value="P:pentose-phosphate shunt, non-oxidative branch"/>
    <property type="evidence" value="ECO:0007669"/>
    <property type="project" value="TreeGrafter"/>
</dbReference>
<dbReference type="AlphaFoldDB" id="A0A427XIS5"/>
<dbReference type="InterPro" id="IPR001585">
    <property type="entry name" value="TAL/FSA"/>
</dbReference>
<dbReference type="GO" id="GO:0004801">
    <property type="term" value="F:transaldolase activity"/>
    <property type="evidence" value="ECO:0007669"/>
    <property type="project" value="TreeGrafter"/>
</dbReference>
<gene>
    <name evidence="2" type="ORF">EHS24_001722</name>
</gene>
<organism evidence="2 3">
    <name type="scientific">Apiotrichum porosum</name>
    <dbReference type="NCBI Taxonomy" id="105984"/>
    <lineage>
        <taxon>Eukaryota</taxon>
        <taxon>Fungi</taxon>
        <taxon>Dikarya</taxon>
        <taxon>Basidiomycota</taxon>
        <taxon>Agaricomycotina</taxon>
        <taxon>Tremellomycetes</taxon>
        <taxon>Trichosporonales</taxon>
        <taxon>Trichosporonaceae</taxon>
        <taxon>Apiotrichum</taxon>
    </lineage>
</organism>
<evidence type="ECO:0008006" key="4">
    <source>
        <dbReference type="Google" id="ProtNLM"/>
    </source>
</evidence>
<dbReference type="PANTHER" id="PTHR10683">
    <property type="entry name" value="TRANSALDOLASE"/>
    <property type="match status" value="1"/>
</dbReference>
<evidence type="ECO:0000313" key="3">
    <source>
        <dbReference type="Proteomes" id="UP000279236"/>
    </source>
</evidence>
<protein>
    <recommendedName>
        <fullName evidence="4">Transaldolase</fullName>
    </recommendedName>
</protein>
<dbReference type="RefSeq" id="XP_028473956.1">
    <property type="nucleotide sequence ID" value="XM_028617493.1"/>
</dbReference>
<evidence type="ECO:0000313" key="2">
    <source>
        <dbReference type="EMBL" id="RSH78809.1"/>
    </source>
</evidence>
<dbReference type="STRING" id="105984.A0A427XIS5"/>
<dbReference type="PANTHER" id="PTHR10683:SF39">
    <property type="entry name" value="TRANSALDOLASE"/>
    <property type="match status" value="1"/>
</dbReference>
<dbReference type="GeneID" id="39586265"/>
<keyword evidence="1" id="KW-0704">Schiff base</keyword>
<dbReference type="EMBL" id="RSCE01000011">
    <property type="protein sequence ID" value="RSH78809.1"/>
    <property type="molecule type" value="Genomic_DNA"/>
</dbReference>
<dbReference type="InterPro" id="IPR013785">
    <property type="entry name" value="Aldolase_TIM"/>
</dbReference>
<dbReference type="Proteomes" id="UP000279236">
    <property type="component" value="Unassembled WGS sequence"/>
</dbReference>
<evidence type="ECO:0000256" key="1">
    <source>
        <dbReference type="ARBA" id="ARBA00023270"/>
    </source>
</evidence>
<reference evidence="2 3" key="1">
    <citation type="submission" date="2018-11" db="EMBL/GenBank/DDBJ databases">
        <title>Genome sequence of Apiotrichum porosum DSM 27194.</title>
        <authorList>
            <person name="Aliyu H."/>
            <person name="Gorte O."/>
            <person name="Ochsenreither K."/>
        </authorList>
    </citation>
    <scope>NUCLEOTIDE SEQUENCE [LARGE SCALE GENOMIC DNA]</scope>
    <source>
        <strain evidence="2 3">DSM 27194</strain>
    </source>
</reference>